<comment type="similarity">
    <text evidence="1">Belongs to the LDH2/MDH2 oxidoreductase family.</text>
</comment>
<accession>A0A4R6ZT34</accession>
<dbReference type="InterPro" id="IPR043144">
    <property type="entry name" value="Mal/L-sulf/L-lact_DH-like_ah"/>
</dbReference>
<dbReference type="GO" id="GO:0016491">
    <property type="term" value="F:oxidoreductase activity"/>
    <property type="evidence" value="ECO:0007669"/>
    <property type="project" value="UniProtKB-KW"/>
</dbReference>
<dbReference type="InterPro" id="IPR043143">
    <property type="entry name" value="Mal/L-sulf/L-lact_DH-like_NADP"/>
</dbReference>
<dbReference type="NCBIfam" id="NF011599">
    <property type="entry name" value="PRK15025.1"/>
    <property type="match status" value="1"/>
</dbReference>
<dbReference type="Pfam" id="PF02615">
    <property type="entry name" value="Ldh_2"/>
    <property type="match status" value="1"/>
</dbReference>
<dbReference type="EMBL" id="SNZK01000001">
    <property type="protein sequence ID" value="TDR55795.1"/>
    <property type="molecule type" value="Genomic_DNA"/>
</dbReference>
<dbReference type="InterPro" id="IPR017590">
    <property type="entry name" value="Ureidoglycolate_dehydrogenase"/>
</dbReference>
<dbReference type="InterPro" id="IPR003767">
    <property type="entry name" value="Malate/L-lactate_DH-like"/>
</dbReference>
<dbReference type="InterPro" id="IPR036111">
    <property type="entry name" value="Mal/L-sulfo/L-lacto_DH-like_sf"/>
</dbReference>
<name>A0A4R6ZT34_9LIST</name>
<dbReference type="AlphaFoldDB" id="A0A4R6ZT34"/>
<comment type="caution">
    <text evidence="3">The sequence shown here is derived from an EMBL/GenBank/DDBJ whole genome shotgun (WGS) entry which is preliminary data.</text>
</comment>
<sequence length="357" mass="38463">MKEPQMIRVRKHDLHDLIQKKLEAAGLSEEHADGVADSLAFADARGIHSHGAVRVDYYAERIAKGGTTLAPNFRFNKTGPSSGIFEADNGVGHVAARLAMDEAIGLAQETGIGIVGVHQMGHSGALAYFVKQAAEKDMVAISVCQSDPMVVPFGGAEPYFGTNPIAFAAPRMDAEPVIFDMATTVQAWGKILDARSKGVDIPPTWAVDANGEPTTDPDKVNALLPVAGPKGYGLMMMVDILSGILLGLPFGKRVSSMYTDLTKGRNLGQLHIVINPAFFTSLKEFKQNIAQMVDELHDTKAAPGFDQVLYPGELAEIVETDYAEVGIPIVKDVYDYLISDTVHFDQYDSAGLFAKQD</sequence>
<dbReference type="Proteomes" id="UP000295558">
    <property type="component" value="Unassembled WGS sequence"/>
</dbReference>
<keyword evidence="4" id="KW-1185">Reference proteome</keyword>
<protein>
    <submittedName>
        <fullName evidence="3">Ureidoglycolate dehydrogenase (NAD+)</fullName>
    </submittedName>
</protein>
<dbReference type="Gene3D" id="1.10.1530.10">
    <property type="match status" value="1"/>
</dbReference>
<evidence type="ECO:0000313" key="3">
    <source>
        <dbReference type="EMBL" id="TDR55795.1"/>
    </source>
</evidence>
<dbReference type="SUPFAM" id="SSF89733">
    <property type="entry name" value="L-sulfolactate dehydrogenase-like"/>
    <property type="match status" value="1"/>
</dbReference>
<organism evidence="3 4">
    <name type="scientific">Listeria rocourtiae</name>
    <dbReference type="NCBI Taxonomy" id="647910"/>
    <lineage>
        <taxon>Bacteria</taxon>
        <taxon>Bacillati</taxon>
        <taxon>Bacillota</taxon>
        <taxon>Bacilli</taxon>
        <taxon>Bacillales</taxon>
        <taxon>Listeriaceae</taxon>
        <taxon>Listeria</taxon>
    </lineage>
</organism>
<evidence type="ECO:0000256" key="2">
    <source>
        <dbReference type="ARBA" id="ARBA00023002"/>
    </source>
</evidence>
<evidence type="ECO:0000313" key="4">
    <source>
        <dbReference type="Proteomes" id="UP000295558"/>
    </source>
</evidence>
<dbReference type="NCBIfam" id="TIGR03175">
    <property type="entry name" value="AllD"/>
    <property type="match status" value="1"/>
</dbReference>
<dbReference type="Gene3D" id="3.30.1370.60">
    <property type="entry name" value="Hypothetical oxidoreductase yiak, domain 2"/>
    <property type="match status" value="1"/>
</dbReference>
<proteinExistence type="inferred from homology"/>
<dbReference type="STRING" id="1265846.PROCOU_10531"/>
<dbReference type="PANTHER" id="PTHR11091:SF0">
    <property type="entry name" value="MALATE DEHYDROGENASE"/>
    <property type="match status" value="1"/>
</dbReference>
<keyword evidence="2" id="KW-0560">Oxidoreductase</keyword>
<dbReference type="PANTHER" id="PTHR11091">
    <property type="entry name" value="OXIDOREDUCTASE-RELATED"/>
    <property type="match status" value="1"/>
</dbReference>
<evidence type="ECO:0000256" key="1">
    <source>
        <dbReference type="ARBA" id="ARBA00006056"/>
    </source>
</evidence>
<gene>
    <name evidence="3" type="ORF">DFP96_101741</name>
</gene>
<reference evidence="3 4" key="1">
    <citation type="submission" date="2019-03" db="EMBL/GenBank/DDBJ databases">
        <title>Genomic Encyclopedia of Type Strains, Phase III (KMG-III): the genomes of soil and plant-associated and newly described type strains.</title>
        <authorList>
            <person name="Whitman W."/>
        </authorList>
    </citation>
    <scope>NUCLEOTIDE SEQUENCE [LARGE SCALE GENOMIC DNA]</scope>
    <source>
        <strain evidence="3 4">CECT 7972</strain>
    </source>
</reference>